<dbReference type="Proteomes" id="UP000198211">
    <property type="component" value="Unassembled WGS sequence"/>
</dbReference>
<name>A0A225WMY8_9STRA</name>
<evidence type="ECO:0008006" key="3">
    <source>
        <dbReference type="Google" id="ProtNLM"/>
    </source>
</evidence>
<gene>
    <name evidence="1" type="ORF">PHMEG_0006834</name>
</gene>
<evidence type="ECO:0000313" key="2">
    <source>
        <dbReference type="Proteomes" id="UP000198211"/>
    </source>
</evidence>
<reference evidence="2" key="1">
    <citation type="submission" date="2017-03" db="EMBL/GenBank/DDBJ databases">
        <title>Phytopthora megakarya and P. palmivora, two closely related causual agents of cacao black pod achieved similar genome size and gene model numbers by different mechanisms.</title>
        <authorList>
            <person name="Ali S."/>
            <person name="Shao J."/>
            <person name="Larry D.J."/>
            <person name="Kronmiller B."/>
            <person name="Shen D."/>
            <person name="Strem M.D."/>
            <person name="Melnick R.L."/>
            <person name="Guiltinan M.J."/>
            <person name="Tyler B.M."/>
            <person name="Meinhardt L.W."/>
            <person name="Bailey B.A."/>
        </authorList>
    </citation>
    <scope>NUCLEOTIDE SEQUENCE [LARGE SCALE GENOMIC DNA]</scope>
    <source>
        <strain evidence="2">zdho120</strain>
    </source>
</reference>
<keyword evidence="2" id="KW-1185">Reference proteome</keyword>
<comment type="caution">
    <text evidence="1">The sequence shown here is derived from an EMBL/GenBank/DDBJ whole genome shotgun (WGS) entry which is preliminary data.</text>
</comment>
<dbReference type="EMBL" id="NBNE01000506">
    <property type="protein sequence ID" value="OWZ18982.1"/>
    <property type="molecule type" value="Genomic_DNA"/>
</dbReference>
<dbReference type="AlphaFoldDB" id="A0A225WMY8"/>
<dbReference type="OrthoDB" id="126837at2759"/>
<accession>A0A225WMY8</accession>
<protein>
    <recommendedName>
        <fullName evidence="3">Reverse transcriptase</fullName>
    </recommendedName>
</protein>
<proteinExistence type="predicted"/>
<evidence type="ECO:0000313" key="1">
    <source>
        <dbReference type="EMBL" id="OWZ18982.1"/>
    </source>
</evidence>
<organism evidence="1 2">
    <name type="scientific">Phytophthora megakarya</name>
    <dbReference type="NCBI Taxonomy" id="4795"/>
    <lineage>
        <taxon>Eukaryota</taxon>
        <taxon>Sar</taxon>
        <taxon>Stramenopiles</taxon>
        <taxon>Oomycota</taxon>
        <taxon>Peronosporomycetes</taxon>
        <taxon>Peronosporales</taxon>
        <taxon>Peronosporaceae</taxon>
        <taxon>Phytophthora</taxon>
    </lineage>
</organism>
<sequence>MHWLRECPEATEDEKTELLKRFRNARKAKKAKTRRLGELLPTVDRTVLLNEVLELPYCPDSWTIQVLADHTGKNYWR</sequence>